<keyword evidence="4" id="KW-1185">Reference proteome</keyword>
<dbReference type="EMBL" id="JBHSIM010000041">
    <property type="protein sequence ID" value="MFC4834690.1"/>
    <property type="molecule type" value="Genomic_DNA"/>
</dbReference>
<dbReference type="Pfam" id="PF00206">
    <property type="entry name" value="Lyase_1"/>
    <property type="match status" value="1"/>
</dbReference>
<dbReference type="RefSeq" id="WP_274191289.1">
    <property type="nucleotide sequence ID" value="NZ_BAABHN010000041.1"/>
</dbReference>
<evidence type="ECO:0000313" key="3">
    <source>
        <dbReference type="EMBL" id="MFC4834690.1"/>
    </source>
</evidence>
<gene>
    <name evidence="3" type="ORF">ACFPEL_19915</name>
</gene>
<feature type="domain" description="Fumarate lyase N-terminal" evidence="2">
    <location>
        <begin position="19"/>
        <end position="297"/>
    </location>
</feature>
<dbReference type="CDD" id="cd01597">
    <property type="entry name" value="pCLME"/>
    <property type="match status" value="1"/>
</dbReference>
<dbReference type="InterPro" id="IPR008948">
    <property type="entry name" value="L-Aspartase-like"/>
</dbReference>
<dbReference type="InterPro" id="IPR000362">
    <property type="entry name" value="Fumarate_lyase_fam"/>
</dbReference>
<evidence type="ECO:0000313" key="4">
    <source>
        <dbReference type="Proteomes" id="UP001595909"/>
    </source>
</evidence>
<keyword evidence="1 3" id="KW-0456">Lyase</keyword>
<dbReference type="InterPro" id="IPR020557">
    <property type="entry name" value="Fumarate_lyase_CS"/>
</dbReference>
<organism evidence="3 4">
    <name type="scientific">Actinomycetospora chibensis</name>
    <dbReference type="NCBI Taxonomy" id="663606"/>
    <lineage>
        <taxon>Bacteria</taxon>
        <taxon>Bacillati</taxon>
        <taxon>Actinomycetota</taxon>
        <taxon>Actinomycetes</taxon>
        <taxon>Pseudonocardiales</taxon>
        <taxon>Pseudonocardiaceae</taxon>
        <taxon>Actinomycetospora</taxon>
    </lineage>
</organism>
<reference evidence="4" key="1">
    <citation type="journal article" date="2019" name="Int. J. Syst. Evol. Microbiol.">
        <title>The Global Catalogue of Microorganisms (GCM) 10K type strain sequencing project: providing services to taxonomists for standard genome sequencing and annotation.</title>
        <authorList>
            <consortium name="The Broad Institute Genomics Platform"/>
            <consortium name="The Broad Institute Genome Sequencing Center for Infectious Disease"/>
            <person name="Wu L."/>
            <person name="Ma J."/>
        </authorList>
    </citation>
    <scope>NUCLEOTIDE SEQUENCE [LARGE SCALE GENOMIC DNA]</scope>
    <source>
        <strain evidence="4">CCUG 50347</strain>
    </source>
</reference>
<dbReference type="PROSITE" id="PS00163">
    <property type="entry name" value="FUMARATE_LYASES"/>
    <property type="match status" value="1"/>
</dbReference>
<dbReference type="InterPro" id="IPR022761">
    <property type="entry name" value="Fumarate_lyase_N"/>
</dbReference>
<dbReference type="GO" id="GO:0016829">
    <property type="term" value="F:lyase activity"/>
    <property type="evidence" value="ECO:0007669"/>
    <property type="project" value="UniProtKB-KW"/>
</dbReference>
<dbReference type="Proteomes" id="UP001595909">
    <property type="component" value="Unassembled WGS sequence"/>
</dbReference>
<name>A0ABV9RLX1_9PSEU</name>
<proteinExistence type="predicted"/>
<dbReference type="SUPFAM" id="SSF48557">
    <property type="entry name" value="L-aspartase-like"/>
    <property type="match status" value="1"/>
</dbReference>
<dbReference type="Gene3D" id="1.20.200.10">
    <property type="entry name" value="Fumarase/aspartase (Central domain)"/>
    <property type="match status" value="1"/>
</dbReference>
<sequence length="449" mass="48096">MVTRLTDSPVYAHLWSTPELEELLGETARWQAWLDVLVALARVQARHGLVPSEAAEQIAAGARAEALDLDRVTAGTRSTSHSTLGLIRELQRVLPESAREHVYVGATVQDVSDTWFGLLMRDVGAIVRRDLLALEATVLDLAERHRDTVMVGRTHGQPGAPITFGFKAASWADELRRHLDRLREGRPRWAVGQLAGAVGALAFHEAELDPLALRRDFCAELGLGDPGASWLTSRDRVAEFGHVLALVCGTLARIGTEVYELARPEIGELAEPTTATAVGSITMPHKRNPEVGEHLDTLARLARSSAGVLLEGTVVSHERDGRGWKAEWVALPEVCLLAGTALGLARTLLAGLEVHDEAMAANLERFGDRLTSERVLAGLSGRLGKHAAQDLLQGVLAGGGDVVDGVVARGVASADEVRGWMARAPVATAGRMVDEVVARAREARAGEGV</sequence>
<protein>
    <submittedName>
        <fullName evidence="3">Adenylosuccinate lyase family protein</fullName>
    </submittedName>
</protein>
<dbReference type="PANTHER" id="PTHR43172">
    <property type="entry name" value="ADENYLOSUCCINATE LYASE"/>
    <property type="match status" value="1"/>
</dbReference>
<dbReference type="PRINTS" id="PR00149">
    <property type="entry name" value="FUMRATELYASE"/>
</dbReference>
<evidence type="ECO:0000256" key="1">
    <source>
        <dbReference type="ARBA" id="ARBA00023239"/>
    </source>
</evidence>
<dbReference type="PANTHER" id="PTHR43172:SF1">
    <property type="entry name" value="ADENYLOSUCCINATE LYASE"/>
    <property type="match status" value="1"/>
</dbReference>
<evidence type="ECO:0000259" key="2">
    <source>
        <dbReference type="Pfam" id="PF00206"/>
    </source>
</evidence>
<dbReference type="PRINTS" id="PR00145">
    <property type="entry name" value="ARGSUCLYASE"/>
</dbReference>
<accession>A0ABV9RLX1</accession>
<comment type="caution">
    <text evidence="3">The sequence shown here is derived from an EMBL/GenBank/DDBJ whole genome shotgun (WGS) entry which is preliminary data.</text>
</comment>